<accession>A0A8H7BJG4</accession>
<dbReference type="Gene3D" id="3.30.530.20">
    <property type="match status" value="1"/>
</dbReference>
<name>A0A8H7BJG4_9PLEO</name>
<evidence type="ECO:0000313" key="1">
    <source>
        <dbReference type="EMBL" id="KAF7680606.1"/>
    </source>
</evidence>
<protein>
    <submittedName>
        <fullName evidence="1">Uncharacterized protein</fullName>
    </submittedName>
</protein>
<keyword evidence="2" id="KW-1185">Reference proteome</keyword>
<organism evidence="1 2">
    <name type="scientific">Alternaria burnsii</name>
    <dbReference type="NCBI Taxonomy" id="1187904"/>
    <lineage>
        <taxon>Eukaryota</taxon>
        <taxon>Fungi</taxon>
        <taxon>Dikarya</taxon>
        <taxon>Ascomycota</taxon>
        <taxon>Pezizomycotina</taxon>
        <taxon>Dothideomycetes</taxon>
        <taxon>Pleosporomycetidae</taxon>
        <taxon>Pleosporales</taxon>
        <taxon>Pleosporineae</taxon>
        <taxon>Pleosporaceae</taxon>
        <taxon>Alternaria</taxon>
        <taxon>Alternaria sect. Alternaria</taxon>
    </lineage>
</organism>
<comment type="caution">
    <text evidence="1">The sequence shown here is derived from an EMBL/GenBank/DDBJ whole genome shotgun (WGS) entry which is preliminary data.</text>
</comment>
<dbReference type="AlphaFoldDB" id="A0A8H7BJG4"/>
<dbReference type="InterPro" id="IPR023393">
    <property type="entry name" value="START-like_dom_sf"/>
</dbReference>
<dbReference type="RefSeq" id="XP_038790596.1">
    <property type="nucleotide sequence ID" value="XM_038927304.1"/>
</dbReference>
<gene>
    <name evidence="1" type="ORF">GT037_002257</name>
</gene>
<dbReference type="GeneID" id="62200482"/>
<proteinExistence type="predicted"/>
<dbReference type="Proteomes" id="UP000596902">
    <property type="component" value="Unassembled WGS sequence"/>
</dbReference>
<sequence length="218" mass="24872">MATQSAINWPQHFLPGTTDNFVSNERIAKDLTSTQIWALLANISKWKSYYKNCAQITPPSSDSTFLHKDDVFKFSTFGFPPLTCTVQESEPPESNGRAGRLAWSSKTSDGLEIYHAWVVEDLEGQRVRILTQESQIGQVFKEWEVQKPNKMLLGHQDWLDGLITAASGKQVEDTNLEAVNFPYTNPLSSFQFRIHEVISRRSYQYPYSRPDAGHGKRR</sequence>
<evidence type="ECO:0000313" key="2">
    <source>
        <dbReference type="Proteomes" id="UP000596902"/>
    </source>
</evidence>
<reference evidence="1" key="2">
    <citation type="submission" date="2020-08" db="EMBL/GenBank/DDBJ databases">
        <title>Draft Genome Sequence of Cumin Blight Pathogen Alternaria burnsii.</title>
        <authorList>
            <person name="Feng Z."/>
        </authorList>
    </citation>
    <scope>NUCLEOTIDE SEQUENCE</scope>
    <source>
        <strain evidence="1">CBS107.38</strain>
    </source>
</reference>
<dbReference type="SUPFAM" id="SSF55961">
    <property type="entry name" value="Bet v1-like"/>
    <property type="match status" value="1"/>
</dbReference>
<dbReference type="EMBL" id="JAAABM010000002">
    <property type="protein sequence ID" value="KAF7680606.1"/>
    <property type="molecule type" value="Genomic_DNA"/>
</dbReference>
<reference evidence="1" key="1">
    <citation type="submission" date="2020-01" db="EMBL/GenBank/DDBJ databases">
        <authorList>
            <person name="Feng Z.H.Z."/>
        </authorList>
    </citation>
    <scope>NUCLEOTIDE SEQUENCE</scope>
    <source>
        <strain evidence="1">CBS107.38</strain>
    </source>
</reference>